<dbReference type="PROSITE" id="PS00330">
    <property type="entry name" value="HEMOLYSIN_CALCIUM"/>
    <property type="match status" value="2"/>
</dbReference>
<accession>F5XE93</accession>
<dbReference type="STRING" id="1032480.MLP_46270"/>
<organism evidence="2 3">
    <name type="scientific">Microlunatus phosphovorus (strain ATCC 700054 / DSM 10555 / JCM 9379 / NBRC 101784 / NCIMB 13414 / VKM Ac-1990 / NM-1)</name>
    <dbReference type="NCBI Taxonomy" id="1032480"/>
    <lineage>
        <taxon>Bacteria</taxon>
        <taxon>Bacillati</taxon>
        <taxon>Actinomycetota</taxon>
        <taxon>Actinomycetes</taxon>
        <taxon>Propionibacteriales</taxon>
        <taxon>Propionibacteriaceae</taxon>
        <taxon>Microlunatus</taxon>
    </lineage>
</organism>
<keyword evidence="1" id="KW-0732">Signal</keyword>
<reference evidence="2 3" key="1">
    <citation type="submission" date="2011-05" db="EMBL/GenBank/DDBJ databases">
        <title>Whole genome sequence of Microlunatus phosphovorus NM-1.</title>
        <authorList>
            <person name="Hosoyama A."/>
            <person name="Sasaki K."/>
            <person name="Harada T."/>
            <person name="Igarashi R."/>
            <person name="Kawakoshi A."/>
            <person name="Sasagawa M."/>
            <person name="Fukada J."/>
            <person name="Nakamura S."/>
            <person name="Katano Y."/>
            <person name="Hanada S."/>
            <person name="Kamagata Y."/>
            <person name="Nakamura N."/>
            <person name="Yamazaki S."/>
            <person name="Fujita N."/>
        </authorList>
    </citation>
    <scope>NUCLEOTIDE SEQUENCE [LARGE SCALE GENOMIC DNA]</scope>
    <source>
        <strain evidence="3">ATCC 700054 / DSM 10555 / JCM 9379 / NBRC 101784 / NCIMB 13414 / VKM Ac-1990 / NM-1</strain>
    </source>
</reference>
<keyword evidence="3" id="KW-1185">Reference proteome</keyword>
<dbReference type="KEGG" id="mph:MLP_46270"/>
<evidence type="ECO:0008006" key="4">
    <source>
        <dbReference type="Google" id="ProtNLM"/>
    </source>
</evidence>
<dbReference type="Pfam" id="PF00353">
    <property type="entry name" value="HemolysinCabind"/>
    <property type="match status" value="2"/>
</dbReference>
<dbReference type="EMBL" id="AP012204">
    <property type="protein sequence ID" value="BAK37641.1"/>
    <property type="molecule type" value="Genomic_DNA"/>
</dbReference>
<gene>
    <name evidence="2" type="ordered locus">MLP_46270</name>
</gene>
<evidence type="ECO:0000256" key="1">
    <source>
        <dbReference type="SAM" id="SignalP"/>
    </source>
</evidence>
<dbReference type="InterPro" id="IPR018511">
    <property type="entry name" value="Hemolysin-typ_Ca-bd_CS"/>
</dbReference>
<dbReference type="PRINTS" id="PR00313">
    <property type="entry name" value="CABNDNGRPT"/>
</dbReference>
<dbReference type="AlphaFoldDB" id="F5XE93"/>
<dbReference type="HOGENOM" id="CLU_1239000_0_0_11"/>
<feature type="chain" id="PRO_5003335041" description="Calcium-binding protein" evidence="1">
    <location>
        <begin position="32"/>
        <end position="223"/>
    </location>
</feature>
<evidence type="ECO:0000313" key="3">
    <source>
        <dbReference type="Proteomes" id="UP000007947"/>
    </source>
</evidence>
<evidence type="ECO:0000313" key="2">
    <source>
        <dbReference type="EMBL" id="BAK37641.1"/>
    </source>
</evidence>
<dbReference type="Proteomes" id="UP000007947">
    <property type="component" value="Chromosome"/>
</dbReference>
<dbReference type="InterPro" id="IPR001343">
    <property type="entry name" value="Hemolysn_Ca-bd"/>
</dbReference>
<dbReference type="InterPro" id="IPR011049">
    <property type="entry name" value="Serralysin-like_metalloprot_C"/>
</dbReference>
<protein>
    <recommendedName>
        <fullName evidence="4">Calcium-binding protein</fullName>
    </recommendedName>
</protein>
<dbReference type="GO" id="GO:0005509">
    <property type="term" value="F:calcium ion binding"/>
    <property type="evidence" value="ECO:0007669"/>
    <property type="project" value="InterPro"/>
</dbReference>
<dbReference type="RefSeq" id="WP_013865472.1">
    <property type="nucleotide sequence ID" value="NC_015635.1"/>
</dbReference>
<name>F5XE93_MICPN</name>
<dbReference type="SUPFAM" id="SSF51120">
    <property type="entry name" value="beta-Roll"/>
    <property type="match status" value="1"/>
</dbReference>
<dbReference type="OrthoDB" id="3674296at2"/>
<dbReference type="eggNOG" id="COG2931">
    <property type="taxonomic scope" value="Bacteria"/>
</dbReference>
<proteinExistence type="predicted"/>
<feature type="signal peptide" evidence="1">
    <location>
        <begin position="1"/>
        <end position="31"/>
    </location>
</feature>
<sequence length="223" mass="22544">MTSILRTTLRVGLASLVAASAVGALAAPAHAAGNTSAFKSGNTLFVNAATGTTNNIKLERSINGQFYNISDAGGFAIGSGCQSTGQRSVMCAAAGISEIRINAGDLDDRIELNTATFAVVLGSSGNDTIVSKHINSQARLNGNDGNDTIIGADFDRLFGQNDHDTLSGGRLLNGGSGNDKLFGLGGNDSLVGGPGTDHLDGGSGFDDLCIEGETTVACEAFSL</sequence>
<dbReference type="Gene3D" id="2.150.10.10">
    <property type="entry name" value="Serralysin-like metalloprotease, C-terminal"/>
    <property type="match status" value="2"/>
</dbReference>